<evidence type="ECO:0000313" key="2">
    <source>
        <dbReference type="Proteomes" id="UP000031012"/>
    </source>
</evidence>
<name>A0A0B2UEW1_9GAMM</name>
<gene>
    <name evidence="1" type="ORF">DH17_13070</name>
</gene>
<dbReference type="Proteomes" id="UP000031012">
    <property type="component" value="Unassembled WGS sequence"/>
</dbReference>
<accession>A0A0B2UEW1</accession>
<sequence>MMLYGYHFSTIEHNWEELTPLNEFLQTFADDDGGVSTRDKESLKEIIAKSDTALALAREMGWDGSYTGCPYLFWLPSKNSQSFEYGFVFKQTSDNTTFVISPIELSYLAQDSEVQTLSKTIE</sequence>
<dbReference type="AlphaFoldDB" id="A0A0B2UEW1"/>
<protein>
    <submittedName>
        <fullName evidence="1">Uncharacterized protein</fullName>
    </submittedName>
</protein>
<reference evidence="1 2" key="1">
    <citation type="submission" date="2014-03" db="EMBL/GenBank/DDBJ databases">
        <title>Genome sequence of the diesel-degrader and plant-growth promoter Acinetobacter oleivorans PF-1 isolated from the roots of poplar tree.</title>
        <authorList>
            <person name="Gkorezis P."/>
            <person name="van Hamme J."/>
            <person name="Rineau F."/>
            <person name="Vangronsveld J."/>
            <person name="Francetti A."/>
        </authorList>
    </citation>
    <scope>NUCLEOTIDE SEQUENCE [LARGE SCALE GENOMIC DNA]</scope>
    <source>
        <strain evidence="1 2">PF1</strain>
    </source>
</reference>
<proteinExistence type="predicted"/>
<dbReference type="EMBL" id="JHQK01000004">
    <property type="protein sequence ID" value="KHN67582.1"/>
    <property type="molecule type" value="Genomic_DNA"/>
</dbReference>
<evidence type="ECO:0000313" key="1">
    <source>
        <dbReference type="EMBL" id="KHN67582.1"/>
    </source>
</evidence>
<comment type="caution">
    <text evidence="1">The sequence shown here is derived from an EMBL/GenBank/DDBJ whole genome shotgun (WGS) entry which is preliminary data.</text>
</comment>
<organism evidence="1 2">
    <name type="scientific">Acinetobacter oleivorans</name>
    <dbReference type="NCBI Taxonomy" id="1148157"/>
    <lineage>
        <taxon>Bacteria</taxon>
        <taxon>Pseudomonadati</taxon>
        <taxon>Pseudomonadota</taxon>
        <taxon>Gammaproteobacteria</taxon>
        <taxon>Moraxellales</taxon>
        <taxon>Moraxellaceae</taxon>
        <taxon>Acinetobacter</taxon>
    </lineage>
</organism>